<accession>A0A1H0LHB9</accession>
<keyword evidence="3" id="KW-1185">Reference proteome</keyword>
<evidence type="ECO:0000313" key="2">
    <source>
        <dbReference type="EMBL" id="SDO67456.1"/>
    </source>
</evidence>
<evidence type="ECO:0000256" key="1">
    <source>
        <dbReference type="SAM" id="MobiDB-lite"/>
    </source>
</evidence>
<dbReference type="STRING" id="198616.SAMN05216193_11465"/>
<proteinExistence type="predicted"/>
<dbReference type="EMBL" id="FNIJ01000014">
    <property type="protein sequence ID" value="SDO67456.1"/>
    <property type="molecule type" value="Genomic_DNA"/>
</dbReference>
<protein>
    <submittedName>
        <fullName evidence="2">Uncharacterized protein</fullName>
    </submittedName>
</protein>
<dbReference type="Proteomes" id="UP000242957">
    <property type="component" value="Unassembled WGS sequence"/>
</dbReference>
<gene>
    <name evidence="2" type="ORF">SAMN05216193_11465</name>
</gene>
<dbReference type="AlphaFoldDB" id="A0A1H0LHB9"/>
<reference evidence="3" key="1">
    <citation type="submission" date="2016-10" db="EMBL/GenBank/DDBJ databases">
        <authorList>
            <person name="Varghese N."/>
            <person name="Submissions S."/>
        </authorList>
    </citation>
    <scope>NUCLEOTIDE SEQUENCE [LARGE SCALE GENOMIC DNA]</scope>
    <source>
        <strain evidence="3">JCM 21621</strain>
    </source>
</reference>
<feature type="region of interest" description="Disordered" evidence="1">
    <location>
        <begin position="1"/>
        <end position="20"/>
    </location>
</feature>
<evidence type="ECO:0000313" key="3">
    <source>
        <dbReference type="Proteomes" id="UP000242957"/>
    </source>
</evidence>
<organism evidence="2 3">
    <name type="scientific">Pseudomonas jinjuensis</name>
    <dbReference type="NCBI Taxonomy" id="198616"/>
    <lineage>
        <taxon>Bacteria</taxon>
        <taxon>Pseudomonadati</taxon>
        <taxon>Pseudomonadota</taxon>
        <taxon>Gammaproteobacteria</taxon>
        <taxon>Pseudomonadales</taxon>
        <taxon>Pseudomonadaceae</taxon>
        <taxon>Pseudomonas</taxon>
    </lineage>
</organism>
<sequence length="85" mass="9375">MADRTHIPPDIIGDLTGPAPAADPAAMHEFLVHFQDDRFPGKTVLRSFARHMSLSEARARLLACYPLRAPQLLSITYLAPLLPGR</sequence>
<name>A0A1H0LHB9_9PSED</name>